<dbReference type="InterPro" id="IPR059106">
    <property type="entry name" value="WHD_MalT"/>
</dbReference>
<evidence type="ECO:0000313" key="3">
    <source>
        <dbReference type="Proteomes" id="UP001501020"/>
    </source>
</evidence>
<feature type="domain" description="MalT-like winged helix" evidence="1">
    <location>
        <begin position="420"/>
        <end position="490"/>
    </location>
</feature>
<comment type="caution">
    <text evidence="2">The sequence shown here is derived from an EMBL/GenBank/DDBJ whole genome shotgun (WGS) entry which is preliminary data.</text>
</comment>
<dbReference type="RefSeq" id="WP_344278299.1">
    <property type="nucleotide sequence ID" value="NZ_BAAAMR010000090.1"/>
</dbReference>
<accession>A0ABP5M239</accession>
<dbReference type="InterPro" id="IPR027417">
    <property type="entry name" value="P-loop_NTPase"/>
</dbReference>
<reference evidence="3" key="1">
    <citation type="journal article" date="2019" name="Int. J. Syst. Evol. Microbiol.">
        <title>The Global Catalogue of Microorganisms (GCM) 10K type strain sequencing project: providing services to taxonomists for standard genome sequencing and annotation.</title>
        <authorList>
            <consortium name="The Broad Institute Genomics Platform"/>
            <consortium name="The Broad Institute Genome Sequencing Center for Infectious Disease"/>
            <person name="Wu L."/>
            <person name="Ma J."/>
        </authorList>
    </citation>
    <scope>NUCLEOTIDE SEQUENCE [LARGE SCALE GENOMIC DNA]</scope>
    <source>
        <strain evidence="3">JCM 13850</strain>
    </source>
</reference>
<dbReference type="SUPFAM" id="SSF52540">
    <property type="entry name" value="P-loop containing nucleoside triphosphate hydrolases"/>
    <property type="match status" value="1"/>
</dbReference>
<evidence type="ECO:0000259" key="1">
    <source>
        <dbReference type="Pfam" id="PF25873"/>
    </source>
</evidence>
<gene>
    <name evidence="2" type="ORF">GCM10009727_73250</name>
</gene>
<dbReference type="Proteomes" id="UP001501020">
    <property type="component" value="Unassembled WGS sequence"/>
</dbReference>
<organism evidence="2 3">
    <name type="scientific">Actinomadura napierensis</name>
    <dbReference type="NCBI Taxonomy" id="267854"/>
    <lineage>
        <taxon>Bacteria</taxon>
        <taxon>Bacillati</taxon>
        <taxon>Actinomycetota</taxon>
        <taxon>Actinomycetes</taxon>
        <taxon>Streptosporangiales</taxon>
        <taxon>Thermomonosporaceae</taxon>
        <taxon>Actinomadura</taxon>
    </lineage>
</organism>
<evidence type="ECO:0000313" key="2">
    <source>
        <dbReference type="EMBL" id="GAA2160275.1"/>
    </source>
</evidence>
<sequence length="889" mass="98169">MEVPVLSRPDLRFLFRTNSRTLVAADVFTNRADEWAAVAQSLARVVAAHRDETFDVEDMQQPRRNVLVFYGVGGIGKSTLSRQITAHLTDPEAGPEHWPRVDADLGRVVPVRIDLSRQNAVGIETVMLAVRLALAELGRPMAAFDLAFLRYWEQCHPGDPLEDHLRRHTLLNRYGGAGRLRAQMESALGDVAAAVALPGTVGVLAGQGLRAVVRALRERRRAARALAGCRRLPDLLESEPDQDTLSYCAHLLAWDLAQLPEAKTATPLILLDTFEDVGDRTHRDFERLVQRMVWLMPNALFVITGRNRLQWDDPDLEGQLDWTGPAAWPQLVPGANEDPCQRRVGYLSRIDAEHYLRRRLTLEDRPLMDASTRRTLITHSGGLPLYLDMAVMRFLDLHERTGQAPAMDEFDHEFPALVARIFRDLPPEERTVLRSVSLLDSFSVELATAAAGLSRDAAAVRLVDRPFVDVTPGAQWPYRLHELVRSTIRDTDTTGDDRWSEEDWRRAAQRAFDALGRDFDRHGRGPGRQVLLGCLRQGLRLARAYGLELGWLGDAALAYVRDFVWEPLGSGTGDELDSPAAALSETLIAVAARQRRHRALTAGRLRTILATGLLPSELEELPRYFLAECDRELDDLGASLDGMREVAAQGGALASDAARGILHLTRRLGHFSDAVAMAEDLGAAGKRDRVIGEILWSQGTIARACASFARARDLALDSGLDGEAGLCQAYLAFASAFQDRGRSVEQIDRAAHMLEGAYARFAELQLGNARLLLDAGRADDLTDRAAALMAGAAESGLSSCMAYARLAVCFDAAVRDSSELMDAARAQLRASVRGEEFAHLMEISYFMTGEDVPSGLPLARWIDGETRTRARWRRLVTERRAELGPHGGA</sequence>
<protein>
    <submittedName>
        <fullName evidence="2">ATP/GTP-binding protein</fullName>
    </submittedName>
</protein>
<dbReference type="Pfam" id="PF25873">
    <property type="entry name" value="WHD_MalT"/>
    <property type="match status" value="1"/>
</dbReference>
<name>A0ABP5M239_9ACTN</name>
<proteinExistence type="predicted"/>
<keyword evidence="3" id="KW-1185">Reference proteome</keyword>
<dbReference type="EMBL" id="BAAAMR010000090">
    <property type="protein sequence ID" value="GAA2160275.1"/>
    <property type="molecule type" value="Genomic_DNA"/>
</dbReference>